<feature type="transmembrane region" description="Helical" evidence="2">
    <location>
        <begin position="164"/>
        <end position="185"/>
    </location>
</feature>
<keyword evidence="2" id="KW-1133">Transmembrane helix</keyword>
<dbReference type="EMBL" id="GDKF01000935">
    <property type="protein sequence ID" value="JAT77687.1"/>
    <property type="molecule type" value="Transcribed_RNA"/>
</dbReference>
<evidence type="ECO:0000313" key="3">
    <source>
        <dbReference type="EMBL" id="JAT77687.1"/>
    </source>
</evidence>
<feature type="transmembrane region" description="Helical" evidence="2">
    <location>
        <begin position="131"/>
        <end position="152"/>
    </location>
</feature>
<feature type="transmembrane region" description="Helical" evidence="2">
    <location>
        <begin position="423"/>
        <end position="450"/>
    </location>
</feature>
<feature type="transmembrane region" description="Helical" evidence="2">
    <location>
        <begin position="310"/>
        <end position="327"/>
    </location>
</feature>
<evidence type="ECO:0000256" key="2">
    <source>
        <dbReference type="SAM" id="Phobius"/>
    </source>
</evidence>
<evidence type="ECO:0000256" key="1">
    <source>
        <dbReference type="SAM" id="MobiDB-lite"/>
    </source>
</evidence>
<feature type="transmembrane region" description="Helical" evidence="2">
    <location>
        <begin position="339"/>
        <end position="362"/>
    </location>
</feature>
<dbReference type="InterPro" id="IPR008537">
    <property type="entry name" value="DUF819"/>
</dbReference>
<organism evidence="3">
    <name type="scientific">Auxenochlorella protothecoides</name>
    <name type="common">Green microalga</name>
    <name type="synonym">Chlorella protothecoides</name>
    <dbReference type="NCBI Taxonomy" id="3075"/>
    <lineage>
        <taxon>Eukaryota</taxon>
        <taxon>Viridiplantae</taxon>
        <taxon>Chlorophyta</taxon>
        <taxon>core chlorophytes</taxon>
        <taxon>Trebouxiophyceae</taxon>
        <taxon>Chlorellales</taxon>
        <taxon>Chlorellaceae</taxon>
        <taxon>Auxenochlorella</taxon>
    </lineage>
</organism>
<protein>
    <recommendedName>
        <fullName evidence="4">DUF819 domain-containing protein</fullName>
    </recommendedName>
</protein>
<dbReference type="PANTHER" id="PTHR34289">
    <property type="entry name" value="PROTEIN, PUTATIVE (DUF819)-RELATED"/>
    <property type="match status" value="1"/>
</dbReference>
<keyword evidence="2" id="KW-0812">Transmembrane</keyword>
<evidence type="ECO:0008006" key="4">
    <source>
        <dbReference type="Google" id="ProtNLM"/>
    </source>
</evidence>
<feature type="transmembrane region" description="Helical" evidence="2">
    <location>
        <begin position="398"/>
        <end position="417"/>
    </location>
</feature>
<sequence>LWAMRPCCARLQGCRPAPPCHQVSPPRPCGHVPDGRPAPSVLGSRHGRLAPPLMRPQGERRGLPAPALAVSSGTLLGGSTWGMWSALSAIGAASLWAEGTPWGATLTAPLMATLAGLLCSATRVLPSHSPAVYGTVNGYLLPLAIPLLLFGADLRCILRDTGRLLVVFLGGSVATIAGGLLAYALCPLRALGRDGPLAAAALTARHIGGSVNYVAVAEMVGMAPATRAAALAADDLVVTLYFLAIYALARRAPPEPAARNAAGDALPSPRAAERAAHPVTLKGAATALAAACALCYAGSAAAAAAGRHGAAIPAITLLSVAAATAAPRALRALVHPGEVLAGLLMQIFFAAVGASGDVAAVAAAGPALLAWSAVSVAAHMAGVLLLERTAGFSRKETVLASNANVGGPTTAAAMAAAKGWPSAVLPALLVGIFGYAIATFIGLGMVVVYARM</sequence>
<accession>A0A1D2AEQ6</accession>
<dbReference type="PANTHER" id="PTHR34289:SF3">
    <property type="entry name" value="PROTEIN, PUTATIVE (DUF819)-RELATED"/>
    <property type="match status" value="1"/>
</dbReference>
<dbReference type="AlphaFoldDB" id="A0A1D2AEQ6"/>
<feature type="transmembrane region" description="Helical" evidence="2">
    <location>
        <begin position="228"/>
        <end position="249"/>
    </location>
</feature>
<dbReference type="Pfam" id="PF05684">
    <property type="entry name" value="DUF819"/>
    <property type="match status" value="1"/>
</dbReference>
<reference evidence="3" key="1">
    <citation type="submission" date="2015-08" db="EMBL/GenBank/DDBJ databases">
        <authorList>
            <person name="Babu N.S."/>
            <person name="Beckwith C.J."/>
            <person name="Beseler K.G."/>
            <person name="Brison A."/>
            <person name="Carone J.V."/>
            <person name="Caskin T.P."/>
            <person name="Diamond M."/>
            <person name="Durham M.E."/>
            <person name="Foxe J.M."/>
            <person name="Go M."/>
            <person name="Henderson B.A."/>
            <person name="Jones I.B."/>
            <person name="McGettigan J.A."/>
            <person name="Micheletti S.J."/>
            <person name="Nasrallah M.E."/>
            <person name="Ortiz D."/>
            <person name="Piller C.R."/>
            <person name="Privatt S.R."/>
            <person name="Schneider S.L."/>
            <person name="Sharp S."/>
            <person name="Smith T.C."/>
            <person name="Stanton J.D."/>
            <person name="Ullery H.E."/>
            <person name="Wilson R.J."/>
            <person name="Serrano M.G."/>
            <person name="Buck G."/>
            <person name="Lee V."/>
            <person name="Wang Y."/>
            <person name="Carvalho R."/>
            <person name="Voegtly L."/>
            <person name="Shi R."/>
            <person name="Duckworth R."/>
            <person name="Johnson A."/>
            <person name="Loviza R."/>
            <person name="Walstead R."/>
            <person name="Shah Z."/>
            <person name="Kiflezghi M."/>
            <person name="Wade K."/>
            <person name="Ball S.L."/>
            <person name="Bradley K.W."/>
            <person name="Asai D.J."/>
            <person name="Bowman C.A."/>
            <person name="Russell D.A."/>
            <person name="Pope W.H."/>
            <person name="Jacobs-Sera D."/>
            <person name="Hendrix R.W."/>
            <person name="Hatfull G.F."/>
        </authorList>
    </citation>
    <scope>NUCLEOTIDE SEQUENCE</scope>
</reference>
<feature type="region of interest" description="Disordered" evidence="1">
    <location>
        <begin position="28"/>
        <end position="61"/>
    </location>
</feature>
<feature type="transmembrane region" description="Helical" evidence="2">
    <location>
        <begin position="368"/>
        <end position="386"/>
    </location>
</feature>
<gene>
    <name evidence="3" type="ORF">g.978</name>
</gene>
<name>A0A1D2AEQ6_AUXPR</name>
<proteinExistence type="predicted"/>
<keyword evidence="2" id="KW-0472">Membrane</keyword>
<feature type="transmembrane region" description="Helical" evidence="2">
    <location>
        <begin position="284"/>
        <end position="304"/>
    </location>
</feature>
<feature type="non-terminal residue" evidence="3">
    <location>
        <position position="1"/>
    </location>
</feature>